<sequence>MSTASFPVTHCTYPAKTDNVVISGCSGEKASVGTSCSFYCRDVSSFFSNTFIGSLRSLCTANGWDNNVRDNNNKFLLDKPFLNCKSVCPPLSSVGDLNILGNCENNLKQQDGKKCTVTCINGIIKQTQKREIDLICNNGQWAIIPNTILDYKIECISDYVAEKLPISLPSYSKCPDIELNHACKTVNNRFICSVWCPESLINGFDKISIDLTCINGKWTHIVKGRIVFLREKLTCASFKK</sequence>
<name>A0ABV2AGL0_9EUKA</name>
<keyword evidence="2" id="KW-1185">Reference proteome</keyword>
<evidence type="ECO:0000313" key="1">
    <source>
        <dbReference type="EMBL" id="MES1918609.1"/>
    </source>
</evidence>
<gene>
    <name evidence="1" type="ORF">MHBO_000553</name>
</gene>
<reference evidence="1 2" key="1">
    <citation type="journal article" date="2024" name="BMC Biol.">
        <title>Comparative genomics of Ascetosporea gives new insight into the evolutionary basis for animal parasitism in Rhizaria.</title>
        <authorList>
            <person name="Hiltunen Thoren M."/>
            <person name="Onut-Brannstrom I."/>
            <person name="Alfjorden A."/>
            <person name="Peckova H."/>
            <person name="Swords F."/>
            <person name="Hooper C."/>
            <person name="Holzer A.S."/>
            <person name="Bass D."/>
            <person name="Burki F."/>
        </authorList>
    </citation>
    <scope>NUCLEOTIDE SEQUENCE [LARGE SCALE GENOMIC DNA]</scope>
    <source>
        <strain evidence="1">20-A016</strain>
    </source>
</reference>
<organism evidence="1 2">
    <name type="scientific">Bonamia ostreae</name>
    <dbReference type="NCBI Taxonomy" id="126728"/>
    <lineage>
        <taxon>Eukaryota</taxon>
        <taxon>Sar</taxon>
        <taxon>Rhizaria</taxon>
        <taxon>Endomyxa</taxon>
        <taxon>Ascetosporea</taxon>
        <taxon>Haplosporida</taxon>
        <taxon>Bonamia</taxon>
    </lineage>
</organism>
<accession>A0ABV2AGL0</accession>
<comment type="caution">
    <text evidence="1">The sequence shown here is derived from an EMBL/GenBank/DDBJ whole genome shotgun (WGS) entry which is preliminary data.</text>
</comment>
<dbReference type="EMBL" id="JBDODL010000093">
    <property type="protein sequence ID" value="MES1918609.1"/>
    <property type="molecule type" value="Genomic_DNA"/>
</dbReference>
<dbReference type="Proteomes" id="UP001439008">
    <property type="component" value="Unassembled WGS sequence"/>
</dbReference>
<evidence type="ECO:0008006" key="3">
    <source>
        <dbReference type="Google" id="ProtNLM"/>
    </source>
</evidence>
<protein>
    <recommendedName>
        <fullName evidence="3">Sushi domain-containing protein</fullName>
    </recommendedName>
</protein>
<evidence type="ECO:0000313" key="2">
    <source>
        <dbReference type="Proteomes" id="UP001439008"/>
    </source>
</evidence>
<proteinExistence type="predicted"/>